<keyword evidence="4" id="KW-1133">Transmembrane helix</keyword>
<dbReference type="InterPro" id="IPR002889">
    <property type="entry name" value="WSC_carb-bd"/>
</dbReference>
<dbReference type="OrthoDB" id="537063at2759"/>
<keyword evidence="6" id="KW-0325">Glycoprotein</keyword>
<keyword evidence="5" id="KW-0472">Membrane</keyword>
<feature type="domain" description="WSC" evidence="8">
    <location>
        <begin position="630"/>
        <end position="723"/>
    </location>
</feature>
<dbReference type="PANTHER" id="PTHR24269:SF16">
    <property type="entry name" value="PROTEIN SLG1"/>
    <property type="match status" value="1"/>
</dbReference>
<proteinExistence type="predicted"/>
<sequence>MQGFCSGMSKVLKNADNTPTTLQNLSAIHKQPLEEFVRANAHLNPDPDAKIELLTSYFIPPCTRNVPQPPVPRSECGVDYRVLLNRDNGLMANVYDGPSGRRLLQENKQRQRRQHYINIKAGVHQTLEAHRRRLAEQVNSPGLLEIGCYWDDWERALPDFQSEPLDDLTLEACAQTARAQGLLYFGVQSGTDCFAGSNLTQAISYGAAQDCYSPCSGDYDQTCGGYWQQNLYFAFPEDVCRGNPCAEAGVANATCTPVAGGTGLDAYRCDCPAHSARDRYGQAACICDYGYTLGSDGACLPAQSSSAAAPPPVPPSPGPPAPPSPGPPVPSSSGPPKPPSLGPPVPPSPGPPAANTTSPPAPTSPAPPAPTSPAPPAPTSPAPPAGLLEIGCYWDDWKRALPDFQSEPLDDLTLEACAQTARAQGLLYFGVQSGTDCFAGSNLTQAISYGAAQDCYSPCSGDYDQTCGGYWQQKLYFAFPEDVCRGNPCAEAGVANATCTPVAGGTGLDAYRCDCPAHSARDRYGQAACICDYGYTLGSDGACLPAQSSSAAAPPPVPPSPGPPAPPSPGPPVPSSSGPPKPPSLGPPVPPSPGPPAANTTSPPAPTSPAPPAPTSPAPPAPTSPAPPAGLLEIGCYWDDWKRALPDFQSEPLDDLTLEACAQTARAQGLLYFGVQSGTDCFAGSNLTQAISYGAAQDCYSPCSGDYDQTCGGYWQQKLYFAFPEDVCRGNPCAEAGVANATCTPVAGGTGLDAYRCDCPAHSARDRYGQAACICDYGYTLGSDGACLPAQSSSAAAPPPVPPSPGPPAPPSPGPPVPSSSGPPKPPSLGPPVPPSPGPPAANTTSPPAPTSPAPPAPTSPAPPAPTSPAPPAGLLEIGCYWDDWKRALPDFQSEPLDDLTLEACAQTALAQGE</sequence>
<gene>
    <name evidence="9" type="ORF">HXX76_009815</name>
</gene>
<feature type="compositionally biased region" description="Pro residues" evidence="7">
    <location>
        <begin position="359"/>
        <end position="382"/>
    </location>
</feature>
<dbReference type="GO" id="GO:0005886">
    <property type="term" value="C:plasma membrane"/>
    <property type="evidence" value="ECO:0007669"/>
    <property type="project" value="TreeGrafter"/>
</dbReference>
<evidence type="ECO:0000256" key="4">
    <source>
        <dbReference type="ARBA" id="ARBA00022989"/>
    </source>
</evidence>
<feature type="compositionally biased region" description="Pro residues" evidence="7">
    <location>
        <begin position="309"/>
        <end position="352"/>
    </location>
</feature>
<dbReference type="Proteomes" id="UP000650467">
    <property type="component" value="Unassembled WGS sequence"/>
</dbReference>
<accession>A0A835VZM4</accession>
<feature type="compositionally biased region" description="Pro residues" evidence="7">
    <location>
        <begin position="603"/>
        <end position="626"/>
    </location>
</feature>
<keyword evidence="10" id="KW-1185">Reference proteome</keyword>
<evidence type="ECO:0000256" key="7">
    <source>
        <dbReference type="SAM" id="MobiDB-lite"/>
    </source>
</evidence>
<dbReference type="PANTHER" id="PTHR24269">
    <property type="entry name" value="KREMEN PROTEIN"/>
    <property type="match status" value="1"/>
</dbReference>
<evidence type="ECO:0000313" key="10">
    <source>
        <dbReference type="Proteomes" id="UP000650467"/>
    </source>
</evidence>
<keyword evidence="2" id="KW-0812">Transmembrane</keyword>
<evidence type="ECO:0000256" key="1">
    <source>
        <dbReference type="ARBA" id="ARBA00004167"/>
    </source>
</evidence>
<feature type="region of interest" description="Disordered" evidence="7">
    <location>
        <begin position="547"/>
        <end position="626"/>
    </location>
</feature>
<evidence type="ECO:0000256" key="2">
    <source>
        <dbReference type="ARBA" id="ARBA00022692"/>
    </source>
</evidence>
<feature type="compositionally biased region" description="Pro residues" evidence="7">
    <location>
        <begin position="847"/>
        <end position="872"/>
    </location>
</feature>
<dbReference type="AlphaFoldDB" id="A0A835VZM4"/>
<evidence type="ECO:0000313" key="9">
    <source>
        <dbReference type="EMBL" id="KAG2430841.1"/>
    </source>
</evidence>
<organism evidence="9 10">
    <name type="scientific">Chlamydomonas incerta</name>
    <dbReference type="NCBI Taxonomy" id="51695"/>
    <lineage>
        <taxon>Eukaryota</taxon>
        <taxon>Viridiplantae</taxon>
        <taxon>Chlorophyta</taxon>
        <taxon>core chlorophytes</taxon>
        <taxon>Chlorophyceae</taxon>
        <taxon>CS clade</taxon>
        <taxon>Chlamydomonadales</taxon>
        <taxon>Chlamydomonadaceae</taxon>
        <taxon>Chlamydomonas</taxon>
    </lineage>
</organism>
<evidence type="ECO:0000256" key="5">
    <source>
        <dbReference type="ARBA" id="ARBA00023136"/>
    </source>
</evidence>
<comment type="subcellular location">
    <subcellularLocation>
        <location evidence="1">Membrane</location>
        <topology evidence="1">Single-pass membrane protein</topology>
    </subcellularLocation>
</comment>
<protein>
    <recommendedName>
        <fullName evidence="8">WSC domain-containing protein</fullName>
    </recommendedName>
</protein>
<dbReference type="InterPro" id="IPR051836">
    <property type="entry name" value="Kremen_rcpt"/>
</dbReference>
<evidence type="ECO:0000259" key="8">
    <source>
        <dbReference type="PROSITE" id="PS51212"/>
    </source>
</evidence>
<dbReference type="PRINTS" id="PR01217">
    <property type="entry name" value="PRICHEXTENSN"/>
</dbReference>
<dbReference type="Pfam" id="PF01822">
    <property type="entry name" value="WSC"/>
    <property type="match status" value="3"/>
</dbReference>
<comment type="caution">
    <text evidence="9">The sequence shown here is derived from an EMBL/GenBank/DDBJ whole genome shotgun (WGS) entry which is preliminary data.</text>
</comment>
<reference evidence="9" key="1">
    <citation type="journal article" date="2020" name="bioRxiv">
        <title>Comparative genomics of Chlamydomonas.</title>
        <authorList>
            <person name="Craig R.J."/>
            <person name="Hasan A.R."/>
            <person name="Ness R.W."/>
            <person name="Keightley P.D."/>
        </authorList>
    </citation>
    <scope>NUCLEOTIDE SEQUENCE</scope>
    <source>
        <strain evidence="9">SAG 7.73</strain>
    </source>
</reference>
<feature type="compositionally biased region" description="Pro residues" evidence="7">
    <location>
        <begin position="553"/>
        <end position="596"/>
    </location>
</feature>
<feature type="region of interest" description="Disordered" evidence="7">
    <location>
        <begin position="303"/>
        <end position="382"/>
    </location>
</feature>
<keyword evidence="3" id="KW-0732">Signal</keyword>
<evidence type="ECO:0000256" key="6">
    <source>
        <dbReference type="ARBA" id="ARBA00023180"/>
    </source>
</evidence>
<dbReference type="EMBL" id="JAEHOC010000026">
    <property type="protein sequence ID" value="KAG2430841.1"/>
    <property type="molecule type" value="Genomic_DNA"/>
</dbReference>
<name>A0A835VZM4_CHLIN</name>
<feature type="domain" description="WSC" evidence="8">
    <location>
        <begin position="386"/>
        <end position="479"/>
    </location>
</feature>
<feature type="region of interest" description="Disordered" evidence="7">
    <location>
        <begin position="791"/>
        <end position="876"/>
    </location>
</feature>
<dbReference type="PROSITE" id="PS51212">
    <property type="entry name" value="WSC"/>
    <property type="match status" value="3"/>
</dbReference>
<feature type="domain" description="WSC" evidence="8">
    <location>
        <begin position="142"/>
        <end position="235"/>
    </location>
</feature>
<feature type="compositionally biased region" description="Pro residues" evidence="7">
    <location>
        <begin position="797"/>
        <end position="840"/>
    </location>
</feature>
<evidence type="ECO:0000256" key="3">
    <source>
        <dbReference type="ARBA" id="ARBA00022729"/>
    </source>
</evidence>